<evidence type="ECO:0000256" key="1">
    <source>
        <dbReference type="ARBA" id="ARBA00001946"/>
    </source>
</evidence>
<dbReference type="CDD" id="cd19510">
    <property type="entry name" value="RecA-like_BCS1"/>
    <property type="match status" value="1"/>
</dbReference>
<dbReference type="InterPro" id="IPR025753">
    <property type="entry name" value="AAA_N_dom"/>
</dbReference>
<dbReference type="Gene3D" id="6.10.280.40">
    <property type="match status" value="1"/>
</dbReference>
<evidence type="ECO:0000256" key="5">
    <source>
        <dbReference type="ARBA" id="ARBA00049360"/>
    </source>
</evidence>
<comment type="caution">
    <text evidence="7">The sequence shown here is derived from an EMBL/GenBank/DDBJ whole genome shotgun (WGS) entry which is preliminary data.</text>
</comment>
<dbReference type="Proteomes" id="UP000593562">
    <property type="component" value="Unassembled WGS sequence"/>
</dbReference>
<evidence type="ECO:0000256" key="4">
    <source>
        <dbReference type="ARBA" id="ARBA00022842"/>
    </source>
</evidence>
<dbReference type="InterPro" id="IPR058017">
    <property type="entry name" value="At3g28540-like_C"/>
</dbReference>
<dbReference type="Gene3D" id="3.40.50.300">
    <property type="entry name" value="P-loop containing nucleotide triphosphate hydrolases"/>
    <property type="match status" value="1"/>
</dbReference>
<organism evidence="7 8">
    <name type="scientific">Tripterygium wilfordii</name>
    <name type="common">Thunder God vine</name>
    <dbReference type="NCBI Taxonomy" id="458696"/>
    <lineage>
        <taxon>Eukaryota</taxon>
        <taxon>Viridiplantae</taxon>
        <taxon>Streptophyta</taxon>
        <taxon>Embryophyta</taxon>
        <taxon>Tracheophyta</taxon>
        <taxon>Spermatophyta</taxon>
        <taxon>Magnoliopsida</taxon>
        <taxon>eudicotyledons</taxon>
        <taxon>Gunneridae</taxon>
        <taxon>Pentapetalae</taxon>
        <taxon>rosids</taxon>
        <taxon>fabids</taxon>
        <taxon>Celastrales</taxon>
        <taxon>Celastraceae</taxon>
        <taxon>Tripterygium</taxon>
    </lineage>
</organism>
<dbReference type="InParanoid" id="A0A7J7DM24"/>
<comment type="catalytic activity">
    <reaction evidence="5">
        <text>ATP + H2O = ADP + phosphate + H(+)</text>
        <dbReference type="Rhea" id="RHEA:13065"/>
        <dbReference type="ChEBI" id="CHEBI:15377"/>
        <dbReference type="ChEBI" id="CHEBI:15378"/>
        <dbReference type="ChEBI" id="CHEBI:30616"/>
        <dbReference type="ChEBI" id="CHEBI:43474"/>
        <dbReference type="ChEBI" id="CHEBI:456216"/>
    </reaction>
</comment>
<dbReference type="InterPro" id="IPR003593">
    <property type="entry name" value="AAA+_ATPase"/>
</dbReference>
<accession>A0A7J7DM24</accession>
<dbReference type="GO" id="GO:0005524">
    <property type="term" value="F:ATP binding"/>
    <property type="evidence" value="ECO:0007669"/>
    <property type="project" value="InterPro"/>
</dbReference>
<dbReference type="Pfam" id="PF00004">
    <property type="entry name" value="AAA"/>
    <property type="match status" value="1"/>
</dbReference>
<dbReference type="Pfam" id="PF25568">
    <property type="entry name" value="AAA_lid_At3g28540"/>
    <property type="match status" value="1"/>
</dbReference>
<dbReference type="GO" id="GO:0016887">
    <property type="term" value="F:ATP hydrolysis activity"/>
    <property type="evidence" value="ECO:0007669"/>
    <property type="project" value="InterPro"/>
</dbReference>
<keyword evidence="8" id="KW-1185">Reference proteome</keyword>
<dbReference type="PANTHER" id="PTHR23070">
    <property type="entry name" value="BCS1 AAA-TYPE ATPASE"/>
    <property type="match status" value="1"/>
</dbReference>
<dbReference type="InterPro" id="IPR003959">
    <property type="entry name" value="ATPase_AAA_core"/>
</dbReference>
<dbReference type="SMART" id="SM00382">
    <property type="entry name" value="AAA"/>
    <property type="match status" value="1"/>
</dbReference>
<dbReference type="GO" id="GO:0006950">
    <property type="term" value="P:response to stress"/>
    <property type="evidence" value="ECO:0007669"/>
    <property type="project" value="UniProtKB-ARBA"/>
</dbReference>
<comment type="cofactor">
    <cofactor evidence="1">
        <name>Mg(2+)</name>
        <dbReference type="ChEBI" id="CHEBI:18420"/>
    </cofactor>
</comment>
<evidence type="ECO:0000313" key="8">
    <source>
        <dbReference type="Proteomes" id="UP000593562"/>
    </source>
</evidence>
<dbReference type="InterPro" id="IPR050747">
    <property type="entry name" value="Mitochondrial_chaperone_BCS1"/>
</dbReference>
<evidence type="ECO:0000256" key="3">
    <source>
        <dbReference type="ARBA" id="ARBA00022801"/>
    </source>
</evidence>
<comment type="similarity">
    <text evidence="2">Belongs to the AAA ATPase family. BCS1 subfamily.</text>
</comment>
<feature type="domain" description="AAA+ ATPase" evidence="6">
    <location>
        <begin position="246"/>
        <end position="371"/>
    </location>
</feature>
<evidence type="ECO:0000256" key="2">
    <source>
        <dbReference type="ARBA" id="ARBA00007448"/>
    </source>
</evidence>
<proteinExistence type="inferred from homology"/>
<keyword evidence="3" id="KW-0378">Hydrolase</keyword>
<name>A0A7J7DM24_TRIWF</name>
<protein>
    <submittedName>
        <fullName evidence="7">Putative ATP binding protein</fullName>
    </submittedName>
</protein>
<dbReference type="Pfam" id="PF14363">
    <property type="entry name" value="AAA_assoc"/>
    <property type="match status" value="1"/>
</dbReference>
<dbReference type="SUPFAM" id="SSF52540">
    <property type="entry name" value="P-loop containing nucleoside triphosphate hydrolases"/>
    <property type="match status" value="1"/>
</dbReference>
<evidence type="ECO:0000313" key="7">
    <source>
        <dbReference type="EMBL" id="KAF5747136.1"/>
    </source>
</evidence>
<reference evidence="7 8" key="1">
    <citation type="journal article" date="2020" name="Nat. Commun.">
        <title>Genome of Tripterygium wilfordii and identification of cytochrome P450 involved in triptolide biosynthesis.</title>
        <authorList>
            <person name="Tu L."/>
            <person name="Su P."/>
            <person name="Zhang Z."/>
            <person name="Gao L."/>
            <person name="Wang J."/>
            <person name="Hu T."/>
            <person name="Zhou J."/>
            <person name="Zhang Y."/>
            <person name="Zhao Y."/>
            <person name="Liu Y."/>
            <person name="Song Y."/>
            <person name="Tong Y."/>
            <person name="Lu Y."/>
            <person name="Yang J."/>
            <person name="Xu C."/>
            <person name="Jia M."/>
            <person name="Peters R.J."/>
            <person name="Huang L."/>
            <person name="Gao W."/>
        </authorList>
    </citation>
    <scope>NUCLEOTIDE SEQUENCE [LARGE SCALE GENOMIC DNA]</scope>
    <source>
        <strain evidence="8">cv. XIE 37</strain>
        <tissue evidence="7">Leaf</tissue>
    </source>
</reference>
<sequence length="439" mass="49192">MWCSKENLPSSKTILSVAASFTASVVLLRTIINDFVPDSVTTYFTSGLRNLSTKLSSQVTVIIEESNGLTPNQMFDAANVYLGTKLSPSAPRIRAHKPEKEKEMDISIDKDQELLDSFQGVKLKWVLGSSRVEKSGSNKKGNGSSISLSEIRHFEVSSHKKYRDMVLRTYLPYILQRAKAIREEKKTVKLHTIDYNGTDYWGSINLDHPATFDTIAMDPEKKKTLIEDLDLFVSRKEFYRRVGKAWKRGYLFYGPPGTGKSSLIAAIANYLKFDVYDLDLKEVQCNSDLRRLLIGTGSRSILVMEDIDRSFESIADDKVTLAGLLNFIDGLWSSCGDERIIVFTTNNKDQLDPVLLRPGRMDMHIHMSYCTPTGFSTLAYNYLQIRQHSLFGLIEELLEKVQATPAEVAGELMKSTNAEAALHGLVEFLKSKASSAAGQ</sequence>
<dbReference type="AlphaFoldDB" id="A0A7J7DM24"/>
<dbReference type="InterPro" id="IPR027417">
    <property type="entry name" value="P-loop_NTPase"/>
</dbReference>
<keyword evidence="4" id="KW-0460">Magnesium</keyword>
<dbReference type="EMBL" id="JAAARO010000006">
    <property type="protein sequence ID" value="KAF5747136.1"/>
    <property type="molecule type" value="Genomic_DNA"/>
</dbReference>
<gene>
    <name evidence="7" type="ORF">HS088_TW06G01317</name>
</gene>
<evidence type="ECO:0000259" key="6">
    <source>
        <dbReference type="SMART" id="SM00382"/>
    </source>
</evidence>